<dbReference type="GO" id="GO:0005737">
    <property type="term" value="C:cytoplasm"/>
    <property type="evidence" value="ECO:0007669"/>
    <property type="project" value="TreeGrafter"/>
</dbReference>
<dbReference type="InterPro" id="IPR011040">
    <property type="entry name" value="Sialidase"/>
</dbReference>
<sequence length="541" mass="59670">MKQILFLFLWSVMMSSCQSASSVAPSNSDKPNAVEFHQHPGPLFAGAESKKLVSLIVNNNGENSPLQVSGITVYFTADSQTNSLESVSVGFLTGEGEQLFGASNQIKSKKVEIEGLFETVNNEPVFNLNFKAKENADLQATFQIERIELDLGGDQLVESIPTEPHKYRLAKVLRAAGQDNCDTYRIPGLVTTNKGTLIAVYDNRYNNSKDLQEDIDVGMSRSTDGGQTWEPMQVIMDMGEWGGRSQRLNGIGDPSVLYDHTTGTLWVAGLWISGFSENDMLWWTSKPGMKPTETGQFMLVKSTDDGLTWSEPVNITEQIKDPAWQLMFQGPGRGTTLNDGTLVFPAQFKADIGEKALDGGQYTSHSTIVYNTDGGESWHIGTGAKPNTTEAQVVQLSDGSLMLNMRDDQNRKDKSETNGRAVATTSDLGKTWTMHPTSNSALQEPNCMASIISADMKVDGEKKRVLFFSNPNNKHQRTNMTIKASVDQGMSWPEEFQLEIYEPAGFGYSCMTMIDDETVGILYEGVKELYFQSIPVSDIIK</sequence>
<dbReference type="OrthoDB" id="7294637at2"/>
<evidence type="ECO:0000256" key="4">
    <source>
        <dbReference type="SAM" id="SignalP"/>
    </source>
</evidence>
<dbReference type="PANTHER" id="PTHR10628:SF30">
    <property type="entry name" value="EXO-ALPHA-SIALIDASE"/>
    <property type="match status" value="1"/>
</dbReference>
<dbReference type="SUPFAM" id="SSF50939">
    <property type="entry name" value="Sialidases"/>
    <property type="match status" value="1"/>
</dbReference>
<dbReference type="Proteomes" id="UP000036958">
    <property type="component" value="Unassembled WGS sequence"/>
</dbReference>
<evidence type="ECO:0000256" key="2">
    <source>
        <dbReference type="ARBA" id="ARBA00009348"/>
    </source>
</evidence>
<evidence type="ECO:0000259" key="5">
    <source>
        <dbReference type="Pfam" id="PF13088"/>
    </source>
</evidence>
<dbReference type="PROSITE" id="PS51257">
    <property type="entry name" value="PROKAR_LIPOPROTEIN"/>
    <property type="match status" value="1"/>
</dbReference>
<keyword evidence="4" id="KW-0732">Signal</keyword>
<evidence type="ECO:0000313" key="6">
    <source>
        <dbReference type="EMBL" id="KOH44713.1"/>
    </source>
</evidence>
<dbReference type="RefSeq" id="WP_082326441.1">
    <property type="nucleotide sequence ID" value="NZ_LGIA01000154.1"/>
</dbReference>
<dbReference type="InterPro" id="IPR036278">
    <property type="entry name" value="Sialidase_sf"/>
</dbReference>
<comment type="caution">
    <text evidence="6">The sequence shown here is derived from an EMBL/GenBank/DDBJ whole genome shotgun (WGS) entry which is preliminary data.</text>
</comment>
<feature type="chain" id="PRO_5005591358" description="exo-alpha-sialidase" evidence="4">
    <location>
        <begin position="21"/>
        <end position="541"/>
    </location>
</feature>
<keyword evidence="7" id="KW-1185">Reference proteome</keyword>
<reference evidence="7" key="1">
    <citation type="submission" date="2015-07" db="EMBL/GenBank/DDBJ databases">
        <title>Genome sequencing of Sunxiuqinia dokdonensis strain SK.</title>
        <authorList>
            <person name="Ahn S."/>
            <person name="Kim B.-C."/>
        </authorList>
    </citation>
    <scope>NUCLEOTIDE SEQUENCE [LARGE SCALE GENOMIC DNA]</scope>
    <source>
        <strain evidence="7">SK</strain>
    </source>
</reference>
<dbReference type="AlphaFoldDB" id="A0A0L8V8P8"/>
<keyword evidence="6" id="KW-0378">Hydrolase</keyword>
<dbReference type="GO" id="GO:0009313">
    <property type="term" value="P:oligosaccharide catabolic process"/>
    <property type="evidence" value="ECO:0007669"/>
    <property type="project" value="TreeGrafter"/>
</dbReference>
<organism evidence="6 7">
    <name type="scientific">Sunxiuqinia dokdonensis</name>
    <dbReference type="NCBI Taxonomy" id="1409788"/>
    <lineage>
        <taxon>Bacteria</taxon>
        <taxon>Pseudomonadati</taxon>
        <taxon>Bacteroidota</taxon>
        <taxon>Bacteroidia</taxon>
        <taxon>Marinilabiliales</taxon>
        <taxon>Prolixibacteraceae</taxon>
        <taxon>Sunxiuqinia</taxon>
    </lineage>
</organism>
<dbReference type="STRING" id="1409788.NC99_24520"/>
<feature type="signal peptide" evidence="4">
    <location>
        <begin position="1"/>
        <end position="20"/>
    </location>
</feature>
<dbReference type="Gene3D" id="2.120.10.10">
    <property type="match status" value="1"/>
</dbReference>
<protein>
    <recommendedName>
        <fullName evidence="3">exo-alpha-sialidase</fullName>
        <ecNumber evidence="3">3.2.1.18</ecNumber>
    </recommendedName>
</protein>
<evidence type="ECO:0000256" key="3">
    <source>
        <dbReference type="ARBA" id="ARBA00012733"/>
    </source>
</evidence>
<dbReference type="CDD" id="cd15482">
    <property type="entry name" value="Sialidase_non-viral"/>
    <property type="match status" value="1"/>
</dbReference>
<dbReference type="EC" id="3.2.1.18" evidence="3"/>
<dbReference type="GO" id="GO:0016020">
    <property type="term" value="C:membrane"/>
    <property type="evidence" value="ECO:0007669"/>
    <property type="project" value="TreeGrafter"/>
</dbReference>
<accession>A0A0L8V8P8</accession>
<gene>
    <name evidence="6" type="ORF">NC99_24520</name>
</gene>
<keyword evidence="6" id="KW-0326">Glycosidase</keyword>
<dbReference type="GO" id="GO:0006689">
    <property type="term" value="P:ganglioside catabolic process"/>
    <property type="evidence" value="ECO:0007669"/>
    <property type="project" value="TreeGrafter"/>
</dbReference>
<comment type="similarity">
    <text evidence="2">Belongs to the glycosyl hydrolase 33 family.</text>
</comment>
<comment type="catalytic activity">
    <reaction evidence="1">
        <text>Hydrolysis of alpha-(2-&gt;3)-, alpha-(2-&gt;6)-, alpha-(2-&gt;8)- glycosidic linkages of terminal sialic acid residues in oligosaccharides, glycoproteins, glycolipids, colominic acid and synthetic substrates.</text>
        <dbReference type="EC" id="3.2.1.18"/>
    </reaction>
</comment>
<evidence type="ECO:0000256" key="1">
    <source>
        <dbReference type="ARBA" id="ARBA00000427"/>
    </source>
</evidence>
<dbReference type="GO" id="GO:0004308">
    <property type="term" value="F:exo-alpha-sialidase activity"/>
    <property type="evidence" value="ECO:0007669"/>
    <property type="project" value="UniProtKB-EC"/>
</dbReference>
<feature type="domain" description="Sialidase" evidence="5">
    <location>
        <begin position="195"/>
        <end position="519"/>
    </location>
</feature>
<name>A0A0L8V8P8_9BACT</name>
<dbReference type="EMBL" id="LGIA01000154">
    <property type="protein sequence ID" value="KOH44713.1"/>
    <property type="molecule type" value="Genomic_DNA"/>
</dbReference>
<proteinExistence type="inferred from homology"/>
<dbReference type="PATRIC" id="fig|1409788.3.peg.2531"/>
<evidence type="ECO:0000313" key="7">
    <source>
        <dbReference type="Proteomes" id="UP000036958"/>
    </source>
</evidence>
<dbReference type="PANTHER" id="PTHR10628">
    <property type="entry name" value="SIALIDASE"/>
    <property type="match status" value="1"/>
</dbReference>
<dbReference type="InterPro" id="IPR026856">
    <property type="entry name" value="Sialidase_fam"/>
</dbReference>
<dbReference type="Pfam" id="PF13088">
    <property type="entry name" value="BNR_2"/>
    <property type="match status" value="1"/>
</dbReference>